<accession>A0A484VAI2</accession>
<proteinExistence type="predicted"/>
<name>A0A484VAI2_9ZZZZ</name>
<organism evidence="1">
    <name type="scientific">plant metagenome</name>
    <dbReference type="NCBI Taxonomy" id="1297885"/>
    <lineage>
        <taxon>unclassified sequences</taxon>
        <taxon>metagenomes</taxon>
        <taxon>organismal metagenomes</taxon>
    </lineage>
</organism>
<sequence length="117" mass="12984">MTVEADIFQALQGLVDGRVYPDQAPEQPQTPFIMYSQVGGRPINFLSGVPGRRNGRFQVNVWAGTRDEASGLIRQVEDVLRLDSRLLAVTLSGALSDYAEPTGWHGSQQDFSIWFTD</sequence>
<gene>
    <name evidence="1" type="ORF">RAN3_1891</name>
</gene>
<protein>
    <submittedName>
        <fullName evidence="1">Miscellaneous hypothetical/partial homology</fullName>
    </submittedName>
</protein>
<dbReference type="AlphaFoldDB" id="A0A484VAI2"/>
<dbReference type="InterPro" id="IPR021508">
    <property type="entry name" value="Gp17-like"/>
</dbReference>
<reference evidence="1" key="1">
    <citation type="submission" date="2019-03" db="EMBL/GenBank/DDBJ databases">
        <authorList>
            <person name="Danneels B."/>
        </authorList>
    </citation>
    <scope>NUCLEOTIDE SEQUENCE</scope>
</reference>
<dbReference type="Pfam" id="PF11367">
    <property type="entry name" value="Tail_completion_gp17"/>
    <property type="match status" value="1"/>
</dbReference>
<dbReference type="EMBL" id="CAADIO010000049">
    <property type="protein sequence ID" value="VFR96537.1"/>
    <property type="molecule type" value="Genomic_DNA"/>
</dbReference>
<evidence type="ECO:0000313" key="1">
    <source>
        <dbReference type="EMBL" id="VFR96537.1"/>
    </source>
</evidence>